<gene>
    <name evidence="2" type="ORF">C7M84_012468</name>
</gene>
<evidence type="ECO:0000313" key="2">
    <source>
        <dbReference type="EMBL" id="ROT69335.1"/>
    </source>
</evidence>
<sequence length="340" mass="37930">MLQVLLLAYYTSDLVSSLTAGPSPPKLSTLYDVYKNPSLKLGFEKGAAPHLYFSESNDNIVKKLWQRIQDNNYETLMNSLDEGMQRVLREPYLHMGWGIPMRYGYGHDCRLFMLPTSYFHVQASFMMKKDSPLVPVLNKVFSELTGLNSYSPHSSVPLLILFLHFPSAPLFLLILSSPPSFLLLFHYLLPSSSSLFSSFSFLLLPPFFPSFTPSFPSSPSLPFSSIPLPTPFSPLLLLSLLLLLPPLLPPSLPLPSSSSPSPLLPSLLSSLLPSSLLPLPPRRVMDIMSTGLLRKWWRDWSTEAKNCDLLQDEGGVRTLLHVGCGFGFVGTGVRRRGLEE</sequence>
<feature type="chain" id="PRO_5018614242" evidence="1">
    <location>
        <begin position="18"/>
        <end position="340"/>
    </location>
</feature>
<dbReference type="OrthoDB" id="6379895at2759"/>
<protein>
    <submittedName>
        <fullName evidence="2">Uncharacterized protein</fullName>
    </submittedName>
</protein>
<reference evidence="2 3" key="1">
    <citation type="submission" date="2018-04" db="EMBL/GenBank/DDBJ databases">
        <authorList>
            <person name="Zhang X."/>
            <person name="Yuan J."/>
            <person name="Li F."/>
            <person name="Xiang J."/>
        </authorList>
    </citation>
    <scope>NUCLEOTIDE SEQUENCE [LARGE SCALE GENOMIC DNA]</scope>
    <source>
        <tissue evidence="2">Muscle</tissue>
    </source>
</reference>
<keyword evidence="1" id="KW-0732">Signal</keyword>
<reference evidence="2 3" key="2">
    <citation type="submission" date="2019-01" db="EMBL/GenBank/DDBJ databases">
        <title>The decoding of complex shrimp genome reveals the adaptation for benthos swimmer, frequently molting mechanism and breeding impact on genome.</title>
        <authorList>
            <person name="Sun Y."/>
            <person name="Gao Y."/>
            <person name="Yu Y."/>
        </authorList>
    </citation>
    <scope>NUCLEOTIDE SEQUENCE [LARGE SCALE GENOMIC DNA]</scope>
    <source>
        <tissue evidence="2">Muscle</tissue>
    </source>
</reference>
<evidence type="ECO:0000313" key="3">
    <source>
        <dbReference type="Proteomes" id="UP000283509"/>
    </source>
</evidence>
<keyword evidence="3" id="KW-1185">Reference proteome</keyword>
<dbReference type="AlphaFoldDB" id="A0A3R7QJC4"/>
<comment type="caution">
    <text evidence="2">The sequence shown here is derived from an EMBL/GenBank/DDBJ whole genome shotgun (WGS) entry which is preliminary data.</text>
</comment>
<dbReference type="SUPFAM" id="SSF53850">
    <property type="entry name" value="Periplasmic binding protein-like II"/>
    <property type="match status" value="1"/>
</dbReference>
<evidence type="ECO:0000256" key="1">
    <source>
        <dbReference type="SAM" id="SignalP"/>
    </source>
</evidence>
<dbReference type="Proteomes" id="UP000283509">
    <property type="component" value="Unassembled WGS sequence"/>
</dbReference>
<feature type="signal peptide" evidence="1">
    <location>
        <begin position="1"/>
        <end position="17"/>
    </location>
</feature>
<dbReference type="EMBL" id="QCYY01002575">
    <property type="protein sequence ID" value="ROT69335.1"/>
    <property type="molecule type" value="Genomic_DNA"/>
</dbReference>
<proteinExistence type="predicted"/>
<accession>A0A3R7QJC4</accession>
<dbReference type="Gene3D" id="3.40.190.10">
    <property type="entry name" value="Periplasmic binding protein-like II"/>
    <property type="match status" value="1"/>
</dbReference>
<organism evidence="2 3">
    <name type="scientific">Penaeus vannamei</name>
    <name type="common">Whiteleg shrimp</name>
    <name type="synonym">Litopenaeus vannamei</name>
    <dbReference type="NCBI Taxonomy" id="6689"/>
    <lineage>
        <taxon>Eukaryota</taxon>
        <taxon>Metazoa</taxon>
        <taxon>Ecdysozoa</taxon>
        <taxon>Arthropoda</taxon>
        <taxon>Crustacea</taxon>
        <taxon>Multicrustacea</taxon>
        <taxon>Malacostraca</taxon>
        <taxon>Eumalacostraca</taxon>
        <taxon>Eucarida</taxon>
        <taxon>Decapoda</taxon>
        <taxon>Dendrobranchiata</taxon>
        <taxon>Penaeoidea</taxon>
        <taxon>Penaeidae</taxon>
        <taxon>Penaeus</taxon>
    </lineage>
</organism>
<name>A0A3R7QJC4_PENVA</name>